<protein>
    <submittedName>
        <fullName evidence="2">Uncharacterized protein</fullName>
    </submittedName>
</protein>
<dbReference type="EMBL" id="KN825036">
    <property type="protein sequence ID" value="KIK95528.1"/>
    <property type="molecule type" value="Genomic_DNA"/>
</dbReference>
<reference evidence="3" key="2">
    <citation type="submission" date="2015-01" db="EMBL/GenBank/DDBJ databases">
        <title>Evolutionary Origins and Diversification of the Mycorrhizal Mutualists.</title>
        <authorList>
            <consortium name="DOE Joint Genome Institute"/>
            <consortium name="Mycorrhizal Genomics Consortium"/>
            <person name="Kohler A."/>
            <person name="Kuo A."/>
            <person name="Nagy L.G."/>
            <person name="Floudas D."/>
            <person name="Copeland A."/>
            <person name="Barry K.W."/>
            <person name="Cichocki N."/>
            <person name="Veneault-Fourrey C."/>
            <person name="LaButti K."/>
            <person name="Lindquist E.A."/>
            <person name="Lipzen A."/>
            <person name="Lundell T."/>
            <person name="Morin E."/>
            <person name="Murat C."/>
            <person name="Riley R."/>
            <person name="Ohm R."/>
            <person name="Sun H."/>
            <person name="Tunlid A."/>
            <person name="Henrissat B."/>
            <person name="Grigoriev I.V."/>
            <person name="Hibbett D.S."/>
            <person name="Martin F."/>
        </authorList>
    </citation>
    <scope>NUCLEOTIDE SEQUENCE [LARGE SCALE GENOMIC DNA]</scope>
    <source>
        <strain evidence="3">Ve08.2h10</strain>
    </source>
</reference>
<organism evidence="2 3">
    <name type="scientific">Paxillus rubicundulus Ve08.2h10</name>
    <dbReference type="NCBI Taxonomy" id="930991"/>
    <lineage>
        <taxon>Eukaryota</taxon>
        <taxon>Fungi</taxon>
        <taxon>Dikarya</taxon>
        <taxon>Basidiomycota</taxon>
        <taxon>Agaricomycotina</taxon>
        <taxon>Agaricomycetes</taxon>
        <taxon>Agaricomycetidae</taxon>
        <taxon>Boletales</taxon>
        <taxon>Paxilineae</taxon>
        <taxon>Paxillaceae</taxon>
        <taxon>Paxillus</taxon>
    </lineage>
</organism>
<reference evidence="2 3" key="1">
    <citation type="submission" date="2014-04" db="EMBL/GenBank/DDBJ databases">
        <authorList>
            <consortium name="DOE Joint Genome Institute"/>
            <person name="Kuo A."/>
            <person name="Kohler A."/>
            <person name="Jargeat P."/>
            <person name="Nagy L.G."/>
            <person name="Floudas D."/>
            <person name="Copeland A."/>
            <person name="Barry K.W."/>
            <person name="Cichocki N."/>
            <person name="Veneault-Fourrey C."/>
            <person name="LaButti K."/>
            <person name="Lindquist E.A."/>
            <person name="Lipzen A."/>
            <person name="Lundell T."/>
            <person name="Morin E."/>
            <person name="Murat C."/>
            <person name="Sun H."/>
            <person name="Tunlid A."/>
            <person name="Henrissat B."/>
            <person name="Grigoriev I.V."/>
            <person name="Hibbett D.S."/>
            <person name="Martin F."/>
            <person name="Nordberg H.P."/>
            <person name="Cantor M.N."/>
            <person name="Hua S.X."/>
        </authorList>
    </citation>
    <scope>NUCLEOTIDE SEQUENCE [LARGE SCALE GENOMIC DNA]</scope>
    <source>
        <strain evidence="2 3">Ve08.2h10</strain>
    </source>
</reference>
<sequence>MVAEDDKGTSLEPSGPCDPTLSLGYSRWRSLGVEPQIPEINLTPETSRPCAVKHCRTQAPLPEVYRWKTCATCRARARRDARRKRDAFCEIDSQEPSLVSPFQTYQNRTVLLSSLGTQLGNFVEGQTLHLRSKPHESGEGEPSKLSPMAFAFDGEYSVVTASRGEGSSQSQGDEVMAMREEVHGVVEDLNCVLRTKLKGGEAFAIDTGGVIMRFTCSFELIAPLRPLPLSAEESETPLRRSESGEIEEEKSPSAVPLIKTSGELEVAIVPDNSHRLFHGRRTIIRYHMLG</sequence>
<evidence type="ECO:0000313" key="2">
    <source>
        <dbReference type="EMBL" id="KIK95528.1"/>
    </source>
</evidence>
<proteinExistence type="predicted"/>
<keyword evidence="3" id="KW-1185">Reference proteome</keyword>
<dbReference type="OrthoDB" id="3266602at2759"/>
<feature type="region of interest" description="Disordered" evidence="1">
    <location>
        <begin position="232"/>
        <end position="254"/>
    </location>
</feature>
<name>A0A0D0DRE5_9AGAM</name>
<dbReference type="Proteomes" id="UP000054538">
    <property type="component" value="Unassembled WGS sequence"/>
</dbReference>
<dbReference type="HOGENOM" id="CLU_960097_0_0_1"/>
<accession>A0A0D0DRE5</accession>
<evidence type="ECO:0000256" key="1">
    <source>
        <dbReference type="SAM" id="MobiDB-lite"/>
    </source>
</evidence>
<dbReference type="InParanoid" id="A0A0D0DRE5"/>
<evidence type="ECO:0000313" key="3">
    <source>
        <dbReference type="Proteomes" id="UP000054538"/>
    </source>
</evidence>
<gene>
    <name evidence="2" type="ORF">PAXRUDRAFT_140487</name>
</gene>
<dbReference type="AlphaFoldDB" id="A0A0D0DRE5"/>